<dbReference type="InterPro" id="IPR004789">
    <property type="entry name" value="Acetalactate_synth_ssu"/>
</dbReference>
<dbReference type="EMBL" id="BMXA01000001">
    <property type="protein sequence ID" value="GHA00799.1"/>
    <property type="molecule type" value="Genomic_DNA"/>
</dbReference>
<dbReference type="PANTHER" id="PTHR30239:SF0">
    <property type="entry name" value="ACETOLACTATE SYNTHASE SMALL SUBUNIT 1, CHLOROPLASTIC"/>
    <property type="match status" value="1"/>
</dbReference>
<evidence type="ECO:0000259" key="9">
    <source>
        <dbReference type="PROSITE" id="PS51671"/>
    </source>
</evidence>
<dbReference type="NCBIfam" id="TIGR00119">
    <property type="entry name" value="acolac_sm"/>
    <property type="match status" value="1"/>
</dbReference>
<evidence type="ECO:0000256" key="6">
    <source>
        <dbReference type="ARBA" id="ARBA00023304"/>
    </source>
</evidence>
<gene>
    <name evidence="10" type="primary">ilvH</name>
    <name evidence="10" type="ORF">GCM10008090_07280</name>
</gene>
<evidence type="ECO:0000256" key="7">
    <source>
        <dbReference type="ARBA" id="ARBA00048670"/>
    </source>
</evidence>
<dbReference type="NCBIfam" id="NF008864">
    <property type="entry name" value="PRK11895.1"/>
    <property type="match status" value="1"/>
</dbReference>
<dbReference type="Pfam" id="PF10369">
    <property type="entry name" value="ALS_ss_C"/>
    <property type="match status" value="1"/>
</dbReference>
<keyword evidence="5 8" id="KW-0028">Amino-acid biosynthesis</keyword>
<evidence type="ECO:0000256" key="5">
    <source>
        <dbReference type="ARBA" id="ARBA00022605"/>
    </source>
</evidence>
<sequence>MRHIISVLLENESGALSRVSGLFSARGYNIESLTVAPTNDPTLSRMTIVTVGDDRKIDQIEKQLNKLVDVAALEDITVSGHLEREVILAKVVVTPEQKTDLDRVVAAFNGSLIDVSASQSIIEMSGSSEKIDELLNSLSGVQIIEIARSGVTGLSSSEGALTV</sequence>
<dbReference type="InterPro" id="IPR054480">
    <property type="entry name" value="AHAS_small-like_ACT"/>
</dbReference>
<dbReference type="CDD" id="cd04878">
    <property type="entry name" value="ACT_AHAS"/>
    <property type="match status" value="1"/>
</dbReference>
<dbReference type="Gene3D" id="3.30.70.260">
    <property type="match status" value="1"/>
</dbReference>
<evidence type="ECO:0000256" key="8">
    <source>
        <dbReference type="RuleBase" id="RU368092"/>
    </source>
</evidence>
<dbReference type="FunFam" id="3.30.70.260:FF:000001">
    <property type="entry name" value="Acetolactate synthase, small subunit"/>
    <property type="match status" value="1"/>
</dbReference>
<comment type="catalytic activity">
    <reaction evidence="7 8">
        <text>2 pyruvate + H(+) = (2S)-2-acetolactate + CO2</text>
        <dbReference type="Rhea" id="RHEA:25249"/>
        <dbReference type="ChEBI" id="CHEBI:15361"/>
        <dbReference type="ChEBI" id="CHEBI:15378"/>
        <dbReference type="ChEBI" id="CHEBI:16526"/>
        <dbReference type="ChEBI" id="CHEBI:58476"/>
        <dbReference type="EC" id="2.2.1.6"/>
    </reaction>
</comment>
<keyword evidence="11" id="KW-1185">Reference proteome</keyword>
<comment type="pathway">
    <text evidence="1 8">Amino-acid biosynthesis; L-isoleucine biosynthesis; L-isoleucine from 2-oxobutanoate: step 1/4.</text>
</comment>
<dbReference type="GO" id="GO:0009097">
    <property type="term" value="P:isoleucine biosynthetic process"/>
    <property type="evidence" value="ECO:0007669"/>
    <property type="project" value="UniProtKB-UniRule"/>
</dbReference>
<evidence type="ECO:0000313" key="11">
    <source>
        <dbReference type="Proteomes" id="UP000614811"/>
    </source>
</evidence>
<dbReference type="InterPro" id="IPR045865">
    <property type="entry name" value="ACT-like_dom_sf"/>
</dbReference>
<dbReference type="EC" id="2.2.1.6" evidence="8"/>
<dbReference type="SUPFAM" id="SSF55021">
    <property type="entry name" value="ACT-like"/>
    <property type="match status" value="2"/>
</dbReference>
<dbReference type="RefSeq" id="WP_189398634.1">
    <property type="nucleotide sequence ID" value="NZ_BMXA01000001.1"/>
</dbReference>
<dbReference type="GO" id="GO:0003984">
    <property type="term" value="F:acetolactate synthase activity"/>
    <property type="evidence" value="ECO:0007669"/>
    <property type="project" value="UniProtKB-UniRule"/>
</dbReference>
<comment type="subunit">
    <text evidence="4 8">Dimer of large and small chains.</text>
</comment>
<dbReference type="InterPro" id="IPR027271">
    <property type="entry name" value="Acetolactate_synth/TF_NikR_C"/>
</dbReference>
<reference evidence="10" key="1">
    <citation type="journal article" date="2014" name="Int. J. Syst. Evol. Microbiol.">
        <title>Complete genome sequence of Corynebacterium casei LMG S-19264T (=DSM 44701T), isolated from a smear-ripened cheese.</title>
        <authorList>
            <consortium name="US DOE Joint Genome Institute (JGI-PGF)"/>
            <person name="Walter F."/>
            <person name="Albersmeier A."/>
            <person name="Kalinowski J."/>
            <person name="Ruckert C."/>
        </authorList>
    </citation>
    <scope>NUCLEOTIDE SEQUENCE</scope>
    <source>
        <strain evidence="10">KCTC 12711</strain>
    </source>
</reference>
<dbReference type="GO" id="GO:1990610">
    <property type="term" value="F:acetolactate synthase regulator activity"/>
    <property type="evidence" value="ECO:0007669"/>
    <property type="project" value="UniProtKB-UniRule"/>
</dbReference>
<comment type="similarity">
    <text evidence="3 8">Belongs to the acetolactate synthase small subunit family.</text>
</comment>
<dbReference type="GO" id="GO:0009099">
    <property type="term" value="P:L-valine biosynthetic process"/>
    <property type="evidence" value="ECO:0007669"/>
    <property type="project" value="UniProtKB-UniRule"/>
</dbReference>
<dbReference type="GO" id="GO:0005829">
    <property type="term" value="C:cytosol"/>
    <property type="evidence" value="ECO:0007669"/>
    <property type="project" value="TreeGrafter"/>
</dbReference>
<dbReference type="PANTHER" id="PTHR30239">
    <property type="entry name" value="ACETOLACTATE SYNTHASE SMALL SUBUNIT"/>
    <property type="match status" value="1"/>
</dbReference>
<comment type="pathway">
    <text evidence="2 8">Amino-acid biosynthesis; L-valine biosynthesis; L-valine from pyruvate: step 1/4.</text>
</comment>
<dbReference type="Proteomes" id="UP000614811">
    <property type="component" value="Unassembled WGS sequence"/>
</dbReference>
<reference evidence="10" key="2">
    <citation type="submission" date="2020-09" db="EMBL/GenBank/DDBJ databases">
        <authorList>
            <person name="Sun Q."/>
            <person name="Kim S."/>
        </authorList>
    </citation>
    <scope>NUCLEOTIDE SEQUENCE</scope>
    <source>
        <strain evidence="10">KCTC 12711</strain>
    </source>
</reference>
<name>A0A918RJU0_9GAMM</name>
<evidence type="ECO:0000256" key="1">
    <source>
        <dbReference type="ARBA" id="ARBA00004974"/>
    </source>
</evidence>
<comment type="caution">
    <text evidence="10">The sequence shown here is derived from an EMBL/GenBank/DDBJ whole genome shotgun (WGS) entry which is preliminary data.</text>
</comment>
<dbReference type="Gene3D" id="3.30.70.1150">
    <property type="entry name" value="ACT-like. Chain A, domain 2"/>
    <property type="match status" value="1"/>
</dbReference>
<comment type="function">
    <text evidence="8">Catalyzes the conversion of 2 pyruvate molecules into acetolactate in the first common step of the biosynthetic pathway of the branched-amino acids such as leucine, isoleucine, and valine.</text>
</comment>
<keyword evidence="8" id="KW-0808">Transferase</keyword>
<evidence type="ECO:0000256" key="3">
    <source>
        <dbReference type="ARBA" id="ARBA00006341"/>
    </source>
</evidence>
<accession>A0A918RJU0</accession>
<proteinExistence type="inferred from homology"/>
<protein>
    <recommendedName>
        <fullName evidence="8">Acetolactate synthase small subunit</fullName>
        <shortName evidence="8">AHAS</shortName>
        <shortName evidence="8">ALS</shortName>
        <ecNumber evidence="8">2.2.1.6</ecNumber>
    </recommendedName>
    <alternativeName>
        <fullName evidence="8">Acetohydroxy-acid synthase small subunit</fullName>
    </alternativeName>
</protein>
<dbReference type="Pfam" id="PF22629">
    <property type="entry name" value="ACT_AHAS_ss"/>
    <property type="match status" value="1"/>
</dbReference>
<evidence type="ECO:0000256" key="4">
    <source>
        <dbReference type="ARBA" id="ARBA00011744"/>
    </source>
</evidence>
<dbReference type="InterPro" id="IPR019455">
    <property type="entry name" value="Acetolactate_synth_ssu_C"/>
</dbReference>
<dbReference type="PROSITE" id="PS51671">
    <property type="entry name" value="ACT"/>
    <property type="match status" value="1"/>
</dbReference>
<organism evidence="10 11">
    <name type="scientific">Arenicella chitinivorans</name>
    <dbReference type="NCBI Taxonomy" id="1329800"/>
    <lineage>
        <taxon>Bacteria</taxon>
        <taxon>Pseudomonadati</taxon>
        <taxon>Pseudomonadota</taxon>
        <taxon>Gammaproteobacteria</taxon>
        <taxon>Arenicellales</taxon>
        <taxon>Arenicellaceae</taxon>
        <taxon>Arenicella</taxon>
    </lineage>
</organism>
<dbReference type="InterPro" id="IPR002912">
    <property type="entry name" value="ACT_dom"/>
</dbReference>
<feature type="domain" description="ACT" evidence="9">
    <location>
        <begin position="4"/>
        <end position="78"/>
    </location>
</feature>
<dbReference type="AlphaFoldDB" id="A0A918RJU0"/>
<keyword evidence="6 8" id="KW-0100">Branched-chain amino acid biosynthesis</keyword>
<dbReference type="InterPro" id="IPR039557">
    <property type="entry name" value="AHAS_ACT"/>
</dbReference>
<evidence type="ECO:0000256" key="2">
    <source>
        <dbReference type="ARBA" id="ARBA00005025"/>
    </source>
</evidence>
<evidence type="ECO:0000313" key="10">
    <source>
        <dbReference type="EMBL" id="GHA00799.1"/>
    </source>
</evidence>